<dbReference type="RefSeq" id="WP_262582402.1">
    <property type="nucleotide sequence ID" value="NZ_JAOQJV010000027.1"/>
</dbReference>
<proteinExistence type="predicted"/>
<dbReference type="EMBL" id="JAOQJV010000027">
    <property type="protein sequence ID" value="MCU6701123.1"/>
    <property type="molecule type" value="Genomic_DNA"/>
</dbReference>
<gene>
    <name evidence="1" type="ORF">OCV65_12920</name>
</gene>
<organism evidence="1 2">
    <name type="scientific">Dorea ammoniilytica</name>
    <dbReference type="NCBI Taxonomy" id="2981788"/>
    <lineage>
        <taxon>Bacteria</taxon>
        <taxon>Bacillati</taxon>
        <taxon>Bacillota</taxon>
        <taxon>Clostridia</taxon>
        <taxon>Lachnospirales</taxon>
        <taxon>Lachnospiraceae</taxon>
        <taxon>Dorea</taxon>
    </lineage>
</organism>
<name>A0ABT2S9C9_9FIRM</name>
<keyword evidence="2" id="KW-1185">Reference proteome</keyword>
<sequence>MKLIFNDATELVVQSADIQSDGGLLIKTISASEEDLKTMFQDQTKTKKMVVKERESTLGEYENYTNMDAIVKYTAGITGVILYKVGETPAEKIEALTAENAELKKTVNMLQGCILEMSELVYQ</sequence>
<dbReference type="Proteomes" id="UP001207605">
    <property type="component" value="Unassembled WGS sequence"/>
</dbReference>
<protein>
    <submittedName>
        <fullName evidence="1">Uncharacterized protein</fullName>
    </submittedName>
</protein>
<evidence type="ECO:0000313" key="2">
    <source>
        <dbReference type="Proteomes" id="UP001207605"/>
    </source>
</evidence>
<reference evidence="1 2" key="1">
    <citation type="journal article" date="2021" name="ISME Commun">
        <title>Automated analysis of genomic sequences facilitates high-throughput and comprehensive description of bacteria.</title>
        <authorList>
            <person name="Hitch T.C.A."/>
        </authorList>
    </citation>
    <scope>NUCLEOTIDE SEQUENCE [LARGE SCALE GENOMIC DNA]</scope>
    <source>
        <strain evidence="1 2">Sanger_02</strain>
    </source>
</reference>
<evidence type="ECO:0000313" key="1">
    <source>
        <dbReference type="EMBL" id="MCU6701123.1"/>
    </source>
</evidence>
<accession>A0ABT2S9C9</accession>
<comment type="caution">
    <text evidence="1">The sequence shown here is derived from an EMBL/GenBank/DDBJ whole genome shotgun (WGS) entry which is preliminary data.</text>
</comment>